<gene>
    <name evidence="3" type="ORF">GDO81_014374</name>
</gene>
<feature type="coiled-coil region" evidence="1">
    <location>
        <begin position="1626"/>
        <end position="1735"/>
    </location>
</feature>
<evidence type="ECO:0000313" key="3">
    <source>
        <dbReference type="EMBL" id="KAG8569337.1"/>
    </source>
</evidence>
<keyword evidence="4" id="KW-1185">Reference proteome</keyword>
<proteinExistence type="predicted"/>
<accession>A0AAV7B9V1</accession>
<keyword evidence="1" id="KW-0175">Coiled coil</keyword>
<evidence type="ECO:0000256" key="2">
    <source>
        <dbReference type="SAM" id="Phobius"/>
    </source>
</evidence>
<feature type="transmembrane region" description="Helical" evidence="2">
    <location>
        <begin position="188"/>
        <end position="210"/>
    </location>
</feature>
<evidence type="ECO:0000313" key="4">
    <source>
        <dbReference type="Proteomes" id="UP000824782"/>
    </source>
</evidence>
<keyword evidence="2" id="KW-0472">Membrane</keyword>
<keyword evidence="2" id="KW-1133">Transmembrane helix</keyword>
<dbReference type="EMBL" id="WNYA01000006">
    <property type="protein sequence ID" value="KAG8569337.1"/>
    <property type="molecule type" value="Genomic_DNA"/>
</dbReference>
<dbReference type="PANTHER" id="PTHR47236:SF5">
    <property type="entry name" value="GENE, 32742-RELATED"/>
    <property type="match status" value="1"/>
</dbReference>
<reference evidence="3" key="1">
    <citation type="thesis" date="2020" institute="ProQuest LLC" country="789 East Eisenhower Parkway, Ann Arbor, MI, USA">
        <title>Comparative Genomics and Chromosome Evolution.</title>
        <authorList>
            <person name="Mudd A.B."/>
        </authorList>
    </citation>
    <scope>NUCLEOTIDE SEQUENCE</scope>
    <source>
        <strain evidence="3">237g6f4</strain>
        <tissue evidence="3">Blood</tissue>
    </source>
</reference>
<evidence type="ECO:0000256" key="1">
    <source>
        <dbReference type="SAM" id="Coils"/>
    </source>
</evidence>
<name>A0AAV7B9V1_ENGPU</name>
<dbReference type="Proteomes" id="UP000824782">
    <property type="component" value="Unassembled WGS sequence"/>
</dbReference>
<feature type="coiled-coil region" evidence="1">
    <location>
        <begin position="2079"/>
        <end position="2144"/>
    </location>
</feature>
<organism evidence="3 4">
    <name type="scientific">Engystomops pustulosus</name>
    <name type="common">Tungara frog</name>
    <name type="synonym">Physalaemus pustulosus</name>
    <dbReference type="NCBI Taxonomy" id="76066"/>
    <lineage>
        <taxon>Eukaryota</taxon>
        <taxon>Metazoa</taxon>
        <taxon>Chordata</taxon>
        <taxon>Craniata</taxon>
        <taxon>Vertebrata</taxon>
        <taxon>Euteleostomi</taxon>
        <taxon>Amphibia</taxon>
        <taxon>Batrachia</taxon>
        <taxon>Anura</taxon>
        <taxon>Neobatrachia</taxon>
        <taxon>Hyloidea</taxon>
        <taxon>Leptodactylidae</taxon>
        <taxon>Leiuperinae</taxon>
        <taxon>Engystomops</taxon>
    </lineage>
</organism>
<keyword evidence="2" id="KW-0812">Transmembrane</keyword>
<dbReference type="PANTHER" id="PTHR47236">
    <property type="entry name" value="GENE, 32742-RELATED-RELATED"/>
    <property type="match status" value="1"/>
</dbReference>
<sequence length="2145" mass="244821">MVSGLGTVSPLIDISPRLPTTRASDSLCSHTSLQPAAQGVLLKRMRKITSQNRPYRSDRISGILNPTTCIQVNDFIMFIASKHSYPMYDVNNLYNTNSGFDWGAFRTLAEEIWLSSKAQFSLLLQFREPGVYVMKQSNNQYKKMYIRVMLVGGQCYEEGPFFPTTPRHLIRNGIGQIPPLPLKPDWPAIAGIIIGLMIILITCILLLVWFQDLGWAQKLTGSPRFRKLQQKFNFDTYSSKGSTVTTTKKLHPKIRIKGQVDKKWDETEKRKCQKFLADDEFWDYEQQIDMESFNTHMFYDILLKQSFMVTSKIGQLKEEVKVFYEKLVYEVSTLKDTFVKRLNIIGHPKRYSSSVLENYVQKKQEAELEIAKRKCLAAEYEEILKKQLHVLQEEMKAHEEHCVEFRAALRESIRMLELMKDKPLESQEGEYANKWQKYLAQFDTSCNTMYTAVMKESNRLKVWGVLGEGTGAYLVNKDRTRILSKRDLIGHDGSVLDNDFVFLDRSLGLVTPTPHSVMLLSSHYLTPVPGEYYIHAETGKVLPVAGNVGFDPVTSRLLSTVDSASRNIWKSDVPILPYIPYPLDPSTGLPVACKFMDIHQAPCDDYTMMVDPKSGLEVPILATTRHPKTQQWLALGGAYLNPLTNLLSPIEIGGPMVGARGKIFPILGIGLERNTGDAIPLGGVISSSGSILVLGDIFSEPLSGKKVRIQGAVLHQDKVMPHAGGFQAFLDSNLMMAQITVIDAMKAHRDLFSEELALIKDDFEHTQNTLTEALETMEKAFSIRKQYMMARIHNVTSQHKMAVDIKCYGGNLGLIRYDKTELWIPAVLGMEVPDPGPSDLNVPVLGVEHDFNKGHLIPLAGTMEDAEGRGLIPIKIGSRTIDPVSGCSCPVVGAQTNPLTGIIMPILQPQGIRKERDYFLLDALQNELGEREKYWQSQKAKEEELLKELNVLTLYILDTARDGKVHKIRLRERILSLDESCQSLEEESVSEIQRRANCNVSGLSFKISQLPFLGDNSEEKEQQLIFSLIVRKTIEQLMEFIVKTEQESERVIVQLREWQKSREETSEDVIRSRQAMVLVQFINEFEDQIMKRLTGVDSAYSRLEYVRKRCQLQGFMAKSYLLGTSHLYINLQGSYWSMTGRERRNVGETLIPMLKHLIQVMEDNKTRVLSADTQPPVSGYSSRSTLKASAANSDNFQVSPSTADRCKPATSVACSNSTEIFHKHQGYLFRFLIEKQASELIHLERILLTEEISRIWNFYESFKVKANILTLISGEKDTQLHGKDQELKVNIQWDKLLTELIDVHSSALKALQEKHREEVKSLGLNPDTVVPEGYFNRDVREAILQLALEMQSVFHQVLTDCSQGASSAKTKSLPNDKDSQHLIIHTLAAKFVRQELQLQIHMYNVFDAYSKIQSDNCVQEVQKILCKMNRKPYQGKSAAEEAADMMEKQHIEKIIVFLKKSYKEQNNQMSLNEMQTRLKEEHCTVTEELLWEQDTVCLRDMSKCPETKSHMDHAVCFVLSQRHFRQTVILLQEVFQIQQNDQEKLVRKSDECDNNVVTGQEEILNLFNNKGEARLLLMDLQHVIKRIQLKERHLGEIAKGLKEFCSDKVHILSCVEEAHYLEHELQAFVKQQLKCLKEELEDLSESSQSDQESLVERKQCLKRLHVKQAEVEQAHRKQISEEHLKLQDQLERGELNGVMKQKLIREHDETIAFLEKALQRDLDKLHLKLEDQKIKERLSEVTHDHRNMDTDTPAEKIHQHNNDQKILTLLNDHINLFHQTEQIAAARILLLGPCLYSSMLPPDGAACKILGSSPMLTMLKEVDSQLRASAQSAKLLQSNNTIGLKNTFRDVQDLQTNCKGDLSPIDPKELSARELVTYEYGKYIFQLMKLHINTGDLHLHITSHLPSNSYRGNAFSHSFHYQSTENKLFVPREHLQSVGSFILLLVHCTCHIAAGDLNDDSNPLFLRTFYQVLKVCLAEGFLTRLHLSSHSHSECEDSSDLQEENLFSKKETNLLSTLMSLKCDIATSYNKPLKTFEEIISQNNVETILKNKVAPWKLKFFTDPHSCAPEKDVKDWIAAEHLQEELDQLTADLALILQKEADVRRRRTDGDGRCFQLQMISAEKDCLKNKIVKIEEKIQFLDSMV</sequence>
<comment type="caution">
    <text evidence="3">The sequence shown here is derived from an EMBL/GenBank/DDBJ whole genome shotgun (WGS) entry which is preliminary data.</text>
</comment>
<protein>
    <submittedName>
        <fullName evidence="3">Uncharacterized protein</fullName>
    </submittedName>
</protein>